<evidence type="ECO:0000313" key="2">
    <source>
        <dbReference type="Proteomes" id="UP000199385"/>
    </source>
</evidence>
<name>A0A1A8Z595_9ACTN</name>
<evidence type="ECO:0000313" key="1">
    <source>
        <dbReference type="EMBL" id="SBT39033.1"/>
    </source>
</evidence>
<reference evidence="2" key="1">
    <citation type="submission" date="2016-06" db="EMBL/GenBank/DDBJ databases">
        <authorList>
            <person name="Varghese N."/>
            <person name="Submissions Spin"/>
        </authorList>
    </citation>
    <scope>NUCLEOTIDE SEQUENCE [LARGE SCALE GENOMIC DNA]</scope>
    <source>
        <strain evidence="2">DSM 44815</strain>
    </source>
</reference>
<dbReference type="Proteomes" id="UP000199385">
    <property type="component" value="Chromosome I"/>
</dbReference>
<dbReference type="EMBL" id="LT594323">
    <property type="protein sequence ID" value="SBT39033.1"/>
    <property type="molecule type" value="Genomic_DNA"/>
</dbReference>
<proteinExistence type="predicted"/>
<organism evidence="1 2">
    <name type="scientific">Micromonospora auratinigra</name>
    <dbReference type="NCBI Taxonomy" id="261654"/>
    <lineage>
        <taxon>Bacteria</taxon>
        <taxon>Bacillati</taxon>
        <taxon>Actinomycetota</taxon>
        <taxon>Actinomycetes</taxon>
        <taxon>Micromonosporales</taxon>
        <taxon>Micromonosporaceae</taxon>
        <taxon>Micromonospora</taxon>
    </lineage>
</organism>
<dbReference type="AlphaFoldDB" id="A0A1A8Z595"/>
<dbReference type="InterPro" id="IPR019270">
    <property type="entry name" value="DUF2283"/>
</dbReference>
<sequence>MYTETRVPLVCSYDSDADAAYLYLDHPLPAAAVRRVVPFDPADGMSNLDLDADGRVVGLEILGAGRRLPPALLRAIRHPAEEQAGSD</sequence>
<dbReference type="Pfam" id="PF10049">
    <property type="entry name" value="DUF2283"/>
    <property type="match status" value="1"/>
</dbReference>
<dbReference type="OrthoDB" id="2911799at2"/>
<dbReference type="PATRIC" id="fig|261654.4.peg.782"/>
<keyword evidence="2" id="KW-1185">Reference proteome</keyword>
<protein>
    <submittedName>
        <fullName evidence="1">Uncharacterized protein YuzE</fullName>
    </submittedName>
</protein>
<gene>
    <name evidence="1" type="ORF">GA0070611_0762</name>
</gene>
<accession>A0A1A8Z595</accession>